<accession>A0A9X4ERW1</accession>
<gene>
    <name evidence="2" type="ORF">L9W94_02885</name>
</gene>
<feature type="coiled-coil region" evidence="1">
    <location>
        <begin position="462"/>
        <end position="493"/>
    </location>
</feature>
<dbReference type="RefSeq" id="WP_274682581.1">
    <property type="nucleotide sequence ID" value="NZ_JAKNBA010000003.1"/>
</dbReference>
<name>A0A9X4ERW1_9VIBR</name>
<dbReference type="AlphaFoldDB" id="A0A9X4ERW1"/>
<evidence type="ECO:0000313" key="2">
    <source>
        <dbReference type="EMBL" id="MDE1241104.1"/>
    </source>
</evidence>
<dbReference type="Proteomes" id="UP001140979">
    <property type="component" value="Unassembled WGS sequence"/>
</dbReference>
<comment type="caution">
    <text evidence="2">The sequence shown here is derived from an EMBL/GenBank/DDBJ whole genome shotgun (WGS) entry which is preliminary data.</text>
</comment>
<dbReference type="EMBL" id="JAKNBA010000003">
    <property type="protein sequence ID" value="MDE1241104.1"/>
    <property type="molecule type" value="Genomic_DNA"/>
</dbReference>
<evidence type="ECO:0000313" key="3">
    <source>
        <dbReference type="Proteomes" id="UP001140979"/>
    </source>
</evidence>
<evidence type="ECO:0000256" key="1">
    <source>
        <dbReference type="SAM" id="Coils"/>
    </source>
</evidence>
<proteinExistence type="predicted"/>
<keyword evidence="1" id="KW-0175">Coiled coil</keyword>
<protein>
    <submittedName>
        <fullName evidence="2">Uncharacterized protein</fullName>
    </submittedName>
</protein>
<reference evidence="2" key="1">
    <citation type="submission" date="2022-02" db="EMBL/GenBank/DDBJ databases">
        <title>Emergence and expansion in Europe of a Vibrio aestuarianus clonal complex pathogenic for oysters.</title>
        <authorList>
            <person name="Mesnil A."/>
            <person name="Travers M.-A."/>
        </authorList>
    </citation>
    <scope>NUCLEOTIDE SEQUENCE</scope>
    <source>
        <strain evidence="2">19_064_11T1</strain>
    </source>
</reference>
<organism evidence="2 3">
    <name type="scientific">Vibrio aestuarianus</name>
    <dbReference type="NCBI Taxonomy" id="28171"/>
    <lineage>
        <taxon>Bacteria</taxon>
        <taxon>Pseudomonadati</taxon>
        <taxon>Pseudomonadota</taxon>
        <taxon>Gammaproteobacteria</taxon>
        <taxon>Vibrionales</taxon>
        <taxon>Vibrionaceae</taxon>
        <taxon>Vibrio</taxon>
    </lineage>
</organism>
<sequence>MTCSYFLNSHRPCVGGGKGSNSSNNGSESLNLENNNVNYPSFVPIETQSIDVKSFVDLACVNQPHGLKMMMSIENGKLILITGKNKGFLRELKHKIRGRDALSHRYKATLDWPDNNITFRKLWVDRQQRLCAEVFYDNKSHNVLLQLNPKQYDQNLMENKSQYSLPLSISINSLQQKNSEYNLSSGLFEIQLKSGEKADVTFDKPCGNSVKLNVGGSTSSIKLPISRDEKIIDVKPCGECLQVAVSKTGSKKKRILYINLTSFTLHGSCSPIISSSPPIAFAHNTNNNSEHFINANPFVGHKYLYIGNNFLPWNHWIDRGKHRVTRGLDKCRAGHKGAGIISFGKAFDPGLQSIFRFAKSRRRASKINEEVQCKQKELKKGIDETTTLLKYEKNDNGLMRAANVTTMRFPHAPLSKTNTSPSKTSVDPGELILQQIKLATEMLNQNDKLIVNAKPNEIDSWFNSQSKRIIYLKEKIEKLKEELNDEINFNKIENFLDLLLSKAGKSPIKYKKFDLLFAFLERTILNVHLFLSSQSIPGYDSALKKKLLHEAQDELTTAIKQQHFGLSDWRTAEKMCRHIGYSLNNKHHSLGKLWSRMDNSPKAETNIADQIAEQVKKMPQGDTLTLTTNEGVEGFAGVAKFGLPIVGEGLIGGWFAAVLATYEKEYNICLESLGNGETKLKFLRKKDKSITGLFGTGQGLEDLTQLVKYDKGSLVTFMPFEANLILKVMQESKRDFAFNIKNTHLSETLAYLLKIKSTGSKEPEVPKVEEWTDMQHESKLTKTIQLTGEFKCEVRAQNGLSGGPNVFWVLPRYYLGVALIGQMQYQQIVENTFGAENSFFVDTTLSQKSLGVTPLGGNTSMPIVIGNGYGSPLPLPAISQSYIDGAPVGLMRERSNILSMQHLPPNDVLPKLEELKTLSQNSQVSSTIKNRISSLIEIFTQASKQGYHQVEKCIAAQDIGKVKVKYKAKLSWKSRFNDNWRTWLHITPKHSTSLEQLLAGNPSSLCQLAAIRGSSQSQSQLENNGKASVVTAHLYYRIANISNLIERFTSETKAALENGNSKEIKVVMQRYMDILSRSNDCDRSNYLLNNISFKRTSYIREKPSGILPLITVSNYSQIELSEKLGEIEFNYDDSSKVQDKDILTTAPTSIRNKISPSLLSIPSEAYSGRYVKNS</sequence>